<dbReference type="EMBL" id="JBEYBF010000021">
    <property type="protein sequence ID" value="MEU1955240.1"/>
    <property type="molecule type" value="Genomic_DNA"/>
</dbReference>
<comment type="caution">
    <text evidence="1">The sequence shown here is derived from an EMBL/GenBank/DDBJ whole genome shotgun (WGS) entry which is preliminary data.</text>
</comment>
<evidence type="ECO:0000313" key="2">
    <source>
        <dbReference type="Proteomes" id="UP001550628"/>
    </source>
</evidence>
<evidence type="ECO:0000313" key="1">
    <source>
        <dbReference type="EMBL" id="MEU1955240.1"/>
    </source>
</evidence>
<dbReference type="RefSeq" id="WP_356958750.1">
    <property type="nucleotide sequence ID" value="NZ_JBEYBD010000017.1"/>
</dbReference>
<name>A0ABV2WWI2_9NOCA</name>
<keyword evidence="2" id="KW-1185">Reference proteome</keyword>
<proteinExistence type="predicted"/>
<evidence type="ECO:0008006" key="3">
    <source>
        <dbReference type="Google" id="ProtNLM"/>
    </source>
</evidence>
<dbReference type="Proteomes" id="UP001550628">
    <property type="component" value="Unassembled WGS sequence"/>
</dbReference>
<protein>
    <recommendedName>
        <fullName evidence="3">WXG100 family type VII secretion target</fullName>
    </recommendedName>
</protein>
<gene>
    <name evidence="1" type="ORF">ABZ510_25680</name>
</gene>
<organism evidence="1 2">
    <name type="scientific">Nocardia rhamnosiphila</name>
    <dbReference type="NCBI Taxonomy" id="426716"/>
    <lineage>
        <taxon>Bacteria</taxon>
        <taxon>Bacillati</taxon>
        <taxon>Actinomycetota</taxon>
        <taxon>Actinomycetes</taxon>
        <taxon>Mycobacteriales</taxon>
        <taxon>Nocardiaceae</taxon>
        <taxon>Nocardia</taxon>
    </lineage>
</organism>
<dbReference type="Gene3D" id="1.10.287.1060">
    <property type="entry name" value="ESAT-6-like"/>
    <property type="match status" value="1"/>
</dbReference>
<reference evidence="1 2" key="1">
    <citation type="submission" date="2024-06" db="EMBL/GenBank/DDBJ databases">
        <title>The Natural Products Discovery Center: Release of the First 8490 Sequenced Strains for Exploring Actinobacteria Biosynthetic Diversity.</title>
        <authorList>
            <person name="Kalkreuter E."/>
            <person name="Kautsar S.A."/>
            <person name="Yang D."/>
            <person name="Bader C.D."/>
            <person name="Teijaro C.N."/>
            <person name="Fluegel L."/>
            <person name="Davis C.M."/>
            <person name="Simpson J.R."/>
            <person name="Lauterbach L."/>
            <person name="Steele A.D."/>
            <person name="Gui C."/>
            <person name="Meng S."/>
            <person name="Li G."/>
            <person name="Viehrig K."/>
            <person name="Ye F."/>
            <person name="Su P."/>
            <person name="Kiefer A.F."/>
            <person name="Nichols A."/>
            <person name="Cepeda A.J."/>
            <person name="Yan W."/>
            <person name="Fan B."/>
            <person name="Jiang Y."/>
            <person name="Adhikari A."/>
            <person name="Zheng C.-J."/>
            <person name="Schuster L."/>
            <person name="Cowan T.M."/>
            <person name="Smanski M.J."/>
            <person name="Chevrette M.G."/>
            <person name="De Carvalho L.P.S."/>
            <person name="Shen B."/>
        </authorList>
    </citation>
    <scope>NUCLEOTIDE SEQUENCE [LARGE SCALE GENOMIC DNA]</scope>
    <source>
        <strain evidence="1 2">NPDC019708</strain>
    </source>
</reference>
<sequence length="414" mass="42917">MTDNPYPNLGYNPVPGVPDDVAGLSTRIKTAADAVRETNDLLARLRNSNDEVWKGEAGEAFRSHFDATLAQDLGYAQSSLERAVTVLGEWNTALVGFRDQAKALDQEAGVAAAEVNKAVTEVQAANANPDLGLANQQFDDPAALQAAQTRLNAATARVNAANTALNNWLGTQDSITARVRDLATEHENVAKRIAAELESAAKDFAPSEPDKSIWDKIKDAIGSIGDWIDEHREGIHTALSITASVAGVLALVTPPPFSAIALGVSLVAGAGALTLDFTDPEIREGLMSGDSKAWLTVGGDALSVLPGASGLAKTAWAGLRGVDDLGRMEGMLSTWTASAHDPGIMGNLAAKPVDWALGEVALTGSPAVAGTTYRVLQMVDMANTPGIPSSAPAIAILTRAGGTVQKLAGLGGDE</sequence>
<accession>A0ABV2WWI2</accession>